<proteinExistence type="predicted"/>
<accession>A0A2S9YPV8</accession>
<keyword evidence="1" id="KW-0472">Membrane</keyword>
<feature type="transmembrane region" description="Helical" evidence="1">
    <location>
        <begin position="102"/>
        <end position="120"/>
    </location>
</feature>
<dbReference type="EMBL" id="PVNL01000058">
    <property type="protein sequence ID" value="PRQ07120.1"/>
    <property type="molecule type" value="Genomic_DNA"/>
</dbReference>
<evidence type="ECO:0000256" key="1">
    <source>
        <dbReference type="SAM" id="Phobius"/>
    </source>
</evidence>
<gene>
    <name evidence="2" type="ORF">ENSA7_31350</name>
</gene>
<feature type="transmembrane region" description="Helical" evidence="1">
    <location>
        <begin position="126"/>
        <end position="143"/>
    </location>
</feature>
<dbReference type="Proteomes" id="UP000238823">
    <property type="component" value="Unassembled WGS sequence"/>
</dbReference>
<name>A0A2S9YPV8_9BACT</name>
<keyword evidence="1" id="KW-1133">Transmembrane helix</keyword>
<evidence type="ECO:0000313" key="2">
    <source>
        <dbReference type="EMBL" id="PRQ07120.1"/>
    </source>
</evidence>
<reference evidence="2 3" key="1">
    <citation type="submission" date="2018-03" db="EMBL/GenBank/DDBJ databases">
        <title>Draft Genome Sequences of the Obligatory Marine Myxobacteria Enhygromyxa salina SWB007.</title>
        <authorList>
            <person name="Poehlein A."/>
            <person name="Moghaddam J.A."/>
            <person name="Harms H."/>
            <person name="Alanjari M."/>
            <person name="Koenig G.M."/>
            <person name="Daniel R."/>
            <person name="Schaeberle T.F."/>
        </authorList>
    </citation>
    <scope>NUCLEOTIDE SEQUENCE [LARGE SCALE GENOMIC DNA]</scope>
    <source>
        <strain evidence="2 3">SWB007</strain>
    </source>
</reference>
<evidence type="ECO:0000313" key="3">
    <source>
        <dbReference type="Proteomes" id="UP000238823"/>
    </source>
</evidence>
<keyword evidence="1" id="KW-0812">Transmembrane</keyword>
<dbReference type="AlphaFoldDB" id="A0A2S9YPV8"/>
<sequence>MRAQIAHDFQSLVTELEGAWSHLFPRRLGYQIRTETCSDAMVRLHVRRGDFEGCVELCCDRDDPQRSDRRDAVLIRAVASARSQRMVVAEASGKRAIRRSRWIAAVISAAVGAGFCWLAAGVQMPVVGGLMLTAITVCLLVGGDNLGMRVGEGVAAHRRQIAERAVQDDLGVQADIRRWNSLNRQLRAHRRALARGSSGAPFRRAALGA</sequence>
<organism evidence="2 3">
    <name type="scientific">Enhygromyxa salina</name>
    <dbReference type="NCBI Taxonomy" id="215803"/>
    <lineage>
        <taxon>Bacteria</taxon>
        <taxon>Pseudomonadati</taxon>
        <taxon>Myxococcota</taxon>
        <taxon>Polyangia</taxon>
        <taxon>Nannocystales</taxon>
        <taxon>Nannocystaceae</taxon>
        <taxon>Enhygromyxa</taxon>
    </lineage>
</organism>
<comment type="caution">
    <text evidence="2">The sequence shown here is derived from an EMBL/GenBank/DDBJ whole genome shotgun (WGS) entry which is preliminary data.</text>
</comment>
<protein>
    <submittedName>
        <fullName evidence="2">Uncharacterized protein</fullName>
    </submittedName>
</protein>